<dbReference type="AlphaFoldDB" id="A0A6M3LPJ1"/>
<sequence length="63" mass="7071">MLTKHTNVMIYEDPITCQKPEGKACLLHKVGDLGDGFERWKVCFAGEDGGVYVRNIKSNTRLS</sequence>
<gene>
    <name evidence="1" type="ORF">MM415B06759_0002</name>
</gene>
<dbReference type="EMBL" id="MT143458">
    <property type="protein sequence ID" value="QJA97050.1"/>
    <property type="molecule type" value="Genomic_DNA"/>
</dbReference>
<name>A0A6M3LPJ1_9ZZZZ</name>
<accession>A0A6M3LPJ1</accession>
<organism evidence="1">
    <name type="scientific">viral metagenome</name>
    <dbReference type="NCBI Taxonomy" id="1070528"/>
    <lineage>
        <taxon>unclassified sequences</taxon>
        <taxon>metagenomes</taxon>
        <taxon>organismal metagenomes</taxon>
    </lineage>
</organism>
<reference evidence="1" key="1">
    <citation type="submission" date="2020-03" db="EMBL/GenBank/DDBJ databases">
        <title>The deep terrestrial virosphere.</title>
        <authorList>
            <person name="Holmfeldt K."/>
            <person name="Nilsson E."/>
            <person name="Simone D."/>
            <person name="Lopez-Fernandez M."/>
            <person name="Wu X."/>
            <person name="de Brujin I."/>
            <person name="Lundin D."/>
            <person name="Andersson A."/>
            <person name="Bertilsson S."/>
            <person name="Dopson M."/>
        </authorList>
    </citation>
    <scope>NUCLEOTIDE SEQUENCE</scope>
    <source>
        <strain evidence="1">MM415B06759</strain>
    </source>
</reference>
<evidence type="ECO:0000313" key="1">
    <source>
        <dbReference type="EMBL" id="QJA97050.1"/>
    </source>
</evidence>
<protein>
    <submittedName>
        <fullName evidence="1">Uncharacterized protein</fullName>
    </submittedName>
</protein>
<proteinExistence type="predicted"/>